<reference evidence="5" key="2">
    <citation type="submission" date="2020-11" db="EMBL/GenBank/DDBJ databases">
        <authorList>
            <person name="McCartney M.A."/>
            <person name="Auch B."/>
            <person name="Kono T."/>
            <person name="Mallez S."/>
            <person name="Becker A."/>
            <person name="Gohl D.M."/>
            <person name="Silverstein K.A.T."/>
            <person name="Koren S."/>
            <person name="Bechman K.B."/>
            <person name="Herman A."/>
            <person name="Abrahante J.E."/>
            <person name="Garbe J."/>
        </authorList>
    </citation>
    <scope>NUCLEOTIDE SEQUENCE</scope>
    <source>
        <strain evidence="5">Duluth1</strain>
        <tissue evidence="5">Whole animal</tissue>
    </source>
</reference>
<sequence>MKNVVVKGVYIVGMHHWGRRELKNDVIHYCGHENDNPYDKNAVLSDAEMRNKVGFLQREDAARLKMCIDI</sequence>
<protein>
    <recommendedName>
        <fullName evidence="3">HIRAN domain-containing protein</fullName>
    </recommendedName>
</protein>
<keyword evidence="1" id="KW-0479">Metal-binding</keyword>
<evidence type="ECO:0000256" key="2">
    <source>
        <dbReference type="ARBA" id="ARBA00022801"/>
    </source>
</evidence>
<keyword evidence="2" id="KW-0378">Hydrolase</keyword>
<dbReference type="Pfam" id="PF08797">
    <property type="entry name" value="HIRAN"/>
    <property type="match status" value="1"/>
</dbReference>
<accession>A0A9D3YG42</accession>
<dbReference type="Proteomes" id="UP000828390">
    <property type="component" value="Unassembled WGS sequence"/>
</dbReference>
<comment type="caution">
    <text evidence="5">The sequence shown here is derived from an EMBL/GenBank/DDBJ whole genome shotgun (WGS) entry which is preliminary data.</text>
</comment>
<keyword evidence="6" id="KW-1185">Reference proteome</keyword>
<dbReference type="InterPro" id="IPR014905">
    <property type="entry name" value="HIRAN"/>
</dbReference>
<dbReference type="EMBL" id="JAIWYP010000016">
    <property type="protein sequence ID" value="KAH3698111.1"/>
    <property type="molecule type" value="Genomic_DNA"/>
</dbReference>
<dbReference type="Gene3D" id="3.30.70.2330">
    <property type="match status" value="1"/>
</dbReference>
<name>A0A9D3YG42_DREPO</name>
<evidence type="ECO:0000256" key="1">
    <source>
        <dbReference type="ARBA" id="ARBA00022723"/>
    </source>
</evidence>
<evidence type="ECO:0000313" key="4">
    <source>
        <dbReference type="EMBL" id="KAH3693846.1"/>
    </source>
</evidence>
<evidence type="ECO:0000259" key="3">
    <source>
        <dbReference type="Pfam" id="PF08797"/>
    </source>
</evidence>
<evidence type="ECO:0000313" key="6">
    <source>
        <dbReference type="Proteomes" id="UP000828390"/>
    </source>
</evidence>
<dbReference type="GO" id="GO:0003676">
    <property type="term" value="F:nucleic acid binding"/>
    <property type="evidence" value="ECO:0007669"/>
    <property type="project" value="InterPro"/>
</dbReference>
<dbReference type="EMBL" id="JAIWYP010000016">
    <property type="protein sequence ID" value="KAH3693846.1"/>
    <property type="molecule type" value="Genomic_DNA"/>
</dbReference>
<gene>
    <name evidence="4" type="ORF">DPMN_081285</name>
    <name evidence="5" type="ORF">DPMN_085630</name>
</gene>
<dbReference type="AlphaFoldDB" id="A0A9D3YG42"/>
<reference evidence="5" key="1">
    <citation type="journal article" date="2019" name="bioRxiv">
        <title>The Genome of the Zebra Mussel, Dreissena polymorpha: A Resource for Invasive Species Research.</title>
        <authorList>
            <person name="McCartney M.A."/>
            <person name="Auch B."/>
            <person name="Kono T."/>
            <person name="Mallez S."/>
            <person name="Zhang Y."/>
            <person name="Obille A."/>
            <person name="Becker A."/>
            <person name="Abrahante J.E."/>
            <person name="Garbe J."/>
            <person name="Badalamenti J.P."/>
            <person name="Herman A."/>
            <person name="Mangelson H."/>
            <person name="Liachko I."/>
            <person name="Sullivan S."/>
            <person name="Sone E.D."/>
            <person name="Koren S."/>
            <person name="Silverstein K.A.T."/>
            <person name="Beckman K.B."/>
            <person name="Gohl D.M."/>
        </authorList>
    </citation>
    <scope>NUCLEOTIDE SEQUENCE</scope>
    <source>
        <strain evidence="5">Duluth1</strain>
        <tissue evidence="5">Whole animal</tissue>
    </source>
</reference>
<proteinExistence type="predicted"/>
<organism evidence="5 6">
    <name type="scientific">Dreissena polymorpha</name>
    <name type="common">Zebra mussel</name>
    <name type="synonym">Mytilus polymorpha</name>
    <dbReference type="NCBI Taxonomy" id="45954"/>
    <lineage>
        <taxon>Eukaryota</taxon>
        <taxon>Metazoa</taxon>
        <taxon>Spiralia</taxon>
        <taxon>Lophotrochozoa</taxon>
        <taxon>Mollusca</taxon>
        <taxon>Bivalvia</taxon>
        <taxon>Autobranchia</taxon>
        <taxon>Heteroconchia</taxon>
        <taxon>Euheterodonta</taxon>
        <taxon>Imparidentia</taxon>
        <taxon>Neoheterodontei</taxon>
        <taxon>Myida</taxon>
        <taxon>Dreissenoidea</taxon>
        <taxon>Dreissenidae</taxon>
        <taxon>Dreissena</taxon>
    </lineage>
</organism>
<dbReference type="GO" id="GO:0008270">
    <property type="term" value="F:zinc ion binding"/>
    <property type="evidence" value="ECO:0007669"/>
    <property type="project" value="InterPro"/>
</dbReference>
<evidence type="ECO:0000313" key="5">
    <source>
        <dbReference type="EMBL" id="KAH3698111.1"/>
    </source>
</evidence>
<feature type="domain" description="HIRAN" evidence="3">
    <location>
        <begin position="9"/>
        <end position="69"/>
    </location>
</feature>
<dbReference type="GO" id="GO:0016818">
    <property type="term" value="F:hydrolase activity, acting on acid anhydrides, in phosphorus-containing anhydrides"/>
    <property type="evidence" value="ECO:0007669"/>
    <property type="project" value="InterPro"/>
</dbReference>